<dbReference type="AlphaFoldDB" id="A0A914ZR09"/>
<keyword evidence="1" id="KW-1185">Reference proteome</keyword>
<organism evidence="1 2">
    <name type="scientific">Parascaris univalens</name>
    <name type="common">Nematode worm</name>
    <dbReference type="NCBI Taxonomy" id="6257"/>
    <lineage>
        <taxon>Eukaryota</taxon>
        <taxon>Metazoa</taxon>
        <taxon>Ecdysozoa</taxon>
        <taxon>Nematoda</taxon>
        <taxon>Chromadorea</taxon>
        <taxon>Rhabditida</taxon>
        <taxon>Spirurina</taxon>
        <taxon>Ascaridomorpha</taxon>
        <taxon>Ascaridoidea</taxon>
        <taxon>Ascarididae</taxon>
        <taxon>Parascaris</taxon>
    </lineage>
</organism>
<proteinExistence type="predicted"/>
<evidence type="ECO:0000313" key="1">
    <source>
        <dbReference type="Proteomes" id="UP000887569"/>
    </source>
</evidence>
<reference evidence="2" key="1">
    <citation type="submission" date="2022-11" db="UniProtKB">
        <authorList>
            <consortium name="WormBaseParasite"/>
        </authorList>
    </citation>
    <scope>IDENTIFICATION</scope>
</reference>
<protein>
    <submittedName>
        <fullName evidence="2">Uncharacterized protein</fullName>
    </submittedName>
</protein>
<name>A0A914ZR09_PARUN</name>
<dbReference type="Proteomes" id="UP000887569">
    <property type="component" value="Unplaced"/>
</dbReference>
<evidence type="ECO:0000313" key="2">
    <source>
        <dbReference type="WBParaSite" id="PgB15_g029_t01"/>
    </source>
</evidence>
<sequence>LVYNHRRLTSPPPSRVPDASFSMNIVSYDCATMHTRRQ</sequence>
<dbReference type="WBParaSite" id="PgB15_g029_t01">
    <property type="protein sequence ID" value="PgB15_g029_t01"/>
    <property type="gene ID" value="PgB15_g029"/>
</dbReference>
<accession>A0A914ZR09</accession>